<evidence type="ECO:0000256" key="1">
    <source>
        <dbReference type="ARBA" id="ARBA00022670"/>
    </source>
</evidence>
<sequence length="276" mass="29465">MKCHLAFSLALLAISTIDALDLSKTTQCGSRGGRIVGGTTAQRGEYPSIVSLRKGEKGKHFCGGTLISEQWVLTAAHCCTNTLAKQMVIVVREHNVKGTETPANAITIKPSMVIRHAGYSDTEFSHDIALIKLKSAVKMQDDTFAGAACLPDDDNDKFVGTDAVAAGWGRTSESGNPATVLQKVTLPIISNSECSGFLSKYFSIGEGQICAGFKEGGKDACQGDSGGPLYITKGGKHYLVGITSIGIGCARKGFPGVWTRTSHYLEWIERNMKKNE</sequence>
<evidence type="ECO:0000256" key="2">
    <source>
        <dbReference type="ARBA" id="ARBA00022801"/>
    </source>
</evidence>
<keyword evidence="3" id="KW-0720">Serine protease</keyword>
<evidence type="ECO:0000256" key="4">
    <source>
        <dbReference type="ARBA" id="ARBA00023157"/>
    </source>
</evidence>
<evidence type="ECO:0000256" key="3">
    <source>
        <dbReference type="ARBA" id="ARBA00022825"/>
    </source>
</evidence>
<dbReference type="AlphaFoldDB" id="A0A7R8ZMI6"/>
<dbReference type="PANTHER" id="PTHR24252:SF7">
    <property type="entry name" value="HYALIN"/>
    <property type="match status" value="1"/>
</dbReference>
<dbReference type="PANTHER" id="PTHR24252">
    <property type="entry name" value="ACROSIN-RELATED"/>
    <property type="match status" value="1"/>
</dbReference>
<dbReference type="EMBL" id="OB660449">
    <property type="protein sequence ID" value="CAD7224843.1"/>
    <property type="molecule type" value="Genomic_DNA"/>
</dbReference>
<reference evidence="5" key="1">
    <citation type="submission" date="2020-11" db="EMBL/GenBank/DDBJ databases">
        <authorList>
            <person name="Tran Van P."/>
        </authorList>
    </citation>
    <scope>NUCLEOTIDE SEQUENCE</scope>
</reference>
<dbReference type="InterPro" id="IPR033116">
    <property type="entry name" value="TRYPSIN_SER"/>
</dbReference>
<dbReference type="InterPro" id="IPR009003">
    <property type="entry name" value="Peptidase_S1_PA"/>
</dbReference>
<dbReference type="GO" id="GO:0004252">
    <property type="term" value="F:serine-type endopeptidase activity"/>
    <property type="evidence" value="ECO:0007669"/>
    <property type="project" value="InterPro"/>
</dbReference>
<dbReference type="Gene3D" id="2.40.10.10">
    <property type="entry name" value="Trypsin-like serine proteases"/>
    <property type="match status" value="1"/>
</dbReference>
<keyword evidence="2" id="KW-0378">Hydrolase</keyword>
<dbReference type="CDD" id="cd00190">
    <property type="entry name" value="Tryp_SPc"/>
    <property type="match status" value="1"/>
</dbReference>
<organism evidence="5">
    <name type="scientific">Cyprideis torosa</name>
    <dbReference type="NCBI Taxonomy" id="163714"/>
    <lineage>
        <taxon>Eukaryota</taxon>
        <taxon>Metazoa</taxon>
        <taxon>Ecdysozoa</taxon>
        <taxon>Arthropoda</taxon>
        <taxon>Crustacea</taxon>
        <taxon>Oligostraca</taxon>
        <taxon>Ostracoda</taxon>
        <taxon>Podocopa</taxon>
        <taxon>Podocopida</taxon>
        <taxon>Cytherocopina</taxon>
        <taxon>Cytheroidea</taxon>
        <taxon>Cytherideidae</taxon>
        <taxon>Cyprideis</taxon>
    </lineage>
</organism>
<dbReference type="FunFam" id="2.40.10.10:FF:000006">
    <property type="entry name" value="Serine proteinase stubble"/>
    <property type="match status" value="1"/>
</dbReference>
<dbReference type="InterPro" id="IPR018114">
    <property type="entry name" value="TRYPSIN_HIS"/>
</dbReference>
<proteinExistence type="predicted"/>
<dbReference type="InterPro" id="IPR001254">
    <property type="entry name" value="Trypsin_dom"/>
</dbReference>
<dbReference type="Pfam" id="PF00089">
    <property type="entry name" value="Trypsin"/>
    <property type="match status" value="1"/>
</dbReference>
<keyword evidence="1" id="KW-0645">Protease</keyword>
<dbReference type="GO" id="GO:0006508">
    <property type="term" value="P:proteolysis"/>
    <property type="evidence" value="ECO:0007669"/>
    <property type="project" value="UniProtKB-KW"/>
</dbReference>
<dbReference type="PRINTS" id="PR00722">
    <property type="entry name" value="CHYMOTRYPSIN"/>
</dbReference>
<dbReference type="PROSITE" id="PS00135">
    <property type="entry name" value="TRYPSIN_SER"/>
    <property type="match status" value="1"/>
</dbReference>
<dbReference type="PROSITE" id="PS00134">
    <property type="entry name" value="TRYPSIN_HIS"/>
    <property type="match status" value="1"/>
</dbReference>
<dbReference type="OrthoDB" id="6364259at2759"/>
<protein>
    <submittedName>
        <fullName evidence="5">Uncharacterized protein</fullName>
    </submittedName>
</protein>
<evidence type="ECO:0000313" key="5">
    <source>
        <dbReference type="EMBL" id="CAD7224843.1"/>
    </source>
</evidence>
<accession>A0A7R8ZMI6</accession>
<dbReference type="InterPro" id="IPR001314">
    <property type="entry name" value="Peptidase_S1A"/>
</dbReference>
<name>A0A7R8ZMI6_9CRUS</name>
<keyword evidence="4" id="KW-1015">Disulfide bond</keyword>
<gene>
    <name evidence="5" type="ORF">CTOB1V02_LOCUS2796</name>
</gene>
<dbReference type="SUPFAM" id="SSF50494">
    <property type="entry name" value="Trypsin-like serine proteases"/>
    <property type="match status" value="1"/>
</dbReference>
<dbReference type="SMART" id="SM00020">
    <property type="entry name" value="Tryp_SPc"/>
    <property type="match status" value="1"/>
</dbReference>
<dbReference type="InterPro" id="IPR043504">
    <property type="entry name" value="Peptidase_S1_PA_chymotrypsin"/>
</dbReference>
<dbReference type="PROSITE" id="PS50240">
    <property type="entry name" value="TRYPSIN_DOM"/>
    <property type="match status" value="1"/>
</dbReference>